<proteinExistence type="predicted"/>
<evidence type="ECO:0000313" key="1">
    <source>
        <dbReference type="EMBL" id="CAN0563193.1"/>
    </source>
</evidence>
<reference evidence="1" key="1">
    <citation type="submission" date="2023-05" db="EMBL/GenBank/DDBJ databases">
        <authorList>
            <consortium name="ELIXIR-Norway"/>
        </authorList>
    </citation>
    <scope>NUCLEOTIDE SEQUENCE</scope>
</reference>
<dbReference type="EMBL" id="OX596092">
    <property type="protein sequence ID" value="CAN0563193.1"/>
    <property type="molecule type" value="Genomic_DNA"/>
</dbReference>
<dbReference type="Proteomes" id="UP001162501">
    <property type="component" value="Chromosome 8"/>
</dbReference>
<organism evidence="1 2">
    <name type="scientific">Rangifer tarandus platyrhynchus</name>
    <name type="common">Svalbard reindeer</name>
    <dbReference type="NCBI Taxonomy" id="3082113"/>
    <lineage>
        <taxon>Eukaryota</taxon>
        <taxon>Metazoa</taxon>
        <taxon>Chordata</taxon>
        <taxon>Craniata</taxon>
        <taxon>Vertebrata</taxon>
        <taxon>Euteleostomi</taxon>
        <taxon>Mammalia</taxon>
        <taxon>Eutheria</taxon>
        <taxon>Laurasiatheria</taxon>
        <taxon>Artiodactyla</taxon>
        <taxon>Ruminantia</taxon>
        <taxon>Pecora</taxon>
        <taxon>Cervidae</taxon>
        <taxon>Odocoileinae</taxon>
        <taxon>Rangifer</taxon>
    </lineage>
</organism>
<gene>
    <name evidence="1" type="ORF">MRATA1EN22A_LOCUS27480</name>
</gene>
<sequence length="105" mass="10692">MADSPPPCRSLDFRDQGQSPPSPEGILVLLLAGARASSVPATMFLVGPGLDAVLRCLPSRACGTETLGGPDLGFSQAPRVSPSSSSLAPPLSADTRLTPRLLPGV</sequence>
<reference evidence="1" key="2">
    <citation type="submission" date="2025-03" db="EMBL/GenBank/DDBJ databases">
        <authorList>
            <consortium name="ELIXIR-Norway"/>
            <consortium name="Elixir Norway"/>
        </authorList>
    </citation>
    <scope>NUCLEOTIDE SEQUENCE</scope>
</reference>
<protein>
    <submittedName>
        <fullName evidence="1">Uncharacterized protein</fullName>
    </submittedName>
</protein>
<accession>A0AC60A9U0</accession>
<evidence type="ECO:0000313" key="2">
    <source>
        <dbReference type="Proteomes" id="UP001162501"/>
    </source>
</evidence>
<name>A0AC60A9U0_RANTA</name>